<comment type="caution">
    <text evidence="12">The sequence shown here is derived from an EMBL/GenBank/DDBJ whole genome shotgun (WGS) entry which is preliminary data.</text>
</comment>
<proteinExistence type="inferred from homology"/>
<accession>A0ABP0G117</accession>
<dbReference type="Gene3D" id="3.40.47.10">
    <property type="match status" value="1"/>
</dbReference>
<organism evidence="12 13">
    <name type="scientific">Clavelina lepadiformis</name>
    <name type="common">Light-bulb sea squirt</name>
    <name type="synonym">Ascidia lepadiformis</name>
    <dbReference type="NCBI Taxonomy" id="159417"/>
    <lineage>
        <taxon>Eukaryota</taxon>
        <taxon>Metazoa</taxon>
        <taxon>Chordata</taxon>
        <taxon>Tunicata</taxon>
        <taxon>Ascidiacea</taxon>
        <taxon>Aplousobranchia</taxon>
        <taxon>Clavelinidae</taxon>
        <taxon>Clavelina</taxon>
    </lineage>
</organism>
<dbReference type="InterPro" id="IPR010122">
    <property type="entry name" value="HMG_CoA_synthase_euk"/>
</dbReference>
<comment type="pathway">
    <text evidence="1 9">Metabolic intermediate biosynthesis; (R)-mevalonate biosynthesis; (R)-mevalonate from acetyl-CoA: step 2/3.</text>
</comment>
<keyword evidence="5 9" id="KW-0752">Steroid biosynthesis</keyword>
<comment type="function">
    <text evidence="9">Catalyzes the condensation of acetyl-CoA with acetoacetyl-CoA to form HMG-CoA.</text>
</comment>
<comment type="catalytic activity">
    <reaction evidence="8">
        <text>acetoacetyl-CoA + acetyl-CoA + H2O = (3S)-3-hydroxy-3-methylglutaryl-CoA + CoA + H(+)</text>
        <dbReference type="Rhea" id="RHEA:10188"/>
        <dbReference type="ChEBI" id="CHEBI:15377"/>
        <dbReference type="ChEBI" id="CHEBI:15378"/>
        <dbReference type="ChEBI" id="CHEBI:43074"/>
        <dbReference type="ChEBI" id="CHEBI:57286"/>
        <dbReference type="ChEBI" id="CHEBI:57287"/>
        <dbReference type="ChEBI" id="CHEBI:57288"/>
        <dbReference type="EC" id="2.3.3.10"/>
    </reaction>
    <physiologicalReaction direction="left-to-right" evidence="8">
        <dbReference type="Rhea" id="RHEA:10189"/>
    </physiologicalReaction>
</comment>
<evidence type="ECO:0000256" key="5">
    <source>
        <dbReference type="ARBA" id="ARBA00022955"/>
    </source>
</evidence>
<evidence type="ECO:0000256" key="3">
    <source>
        <dbReference type="ARBA" id="ARBA00012978"/>
    </source>
</evidence>
<reference evidence="12 13" key="1">
    <citation type="submission" date="2024-02" db="EMBL/GenBank/DDBJ databases">
        <authorList>
            <person name="Daric V."/>
            <person name="Darras S."/>
        </authorList>
    </citation>
    <scope>NUCLEOTIDE SEQUENCE [LARGE SCALE GENOMIC DNA]</scope>
</reference>
<evidence type="ECO:0000256" key="8">
    <source>
        <dbReference type="ARBA" id="ARBA00049887"/>
    </source>
</evidence>
<keyword evidence="9" id="KW-1207">Sterol metabolism</keyword>
<dbReference type="InterPro" id="IPR013528">
    <property type="entry name" value="HMG_CoA_synth_N"/>
</dbReference>
<dbReference type="PANTHER" id="PTHR43323:SF2">
    <property type="entry name" value="HYDROXYMETHYLGLUTARYL-COA SYNTHASE"/>
    <property type="match status" value="1"/>
</dbReference>
<keyword evidence="9" id="KW-0443">Lipid metabolism</keyword>
<evidence type="ECO:0000256" key="6">
    <source>
        <dbReference type="ARBA" id="ARBA00023011"/>
    </source>
</evidence>
<keyword evidence="9" id="KW-0753">Steroid metabolism</keyword>
<dbReference type="Proteomes" id="UP001642483">
    <property type="component" value="Unassembled WGS sequence"/>
</dbReference>
<dbReference type="InterPro" id="IPR016039">
    <property type="entry name" value="Thiolase-like"/>
</dbReference>
<evidence type="ECO:0000256" key="1">
    <source>
        <dbReference type="ARBA" id="ARBA00005218"/>
    </source>
</evidence>
<evidence type="ECO:0000256" key="2">
    <source>
        <dbReference type="ARBA" id="ARBA00007061"/>
    </source>
</evidence>
<keyword evidence="4 9" id="KW-0808">Transferase</keyword>
<comment type="similarity">
    <text evidence="2 9">Belongs to the thiolase-like superfamily. HMG-CoA synthase family.</text>
</comment>
<evidence type="ECO:0000313" key="13">
    <source>
        <dbReference type="Proteomes" id="UP001642483"/>
    </source>
</evidence>
<dbReference type="Pfam" id="PF01154">
    <property type="entry name" value="HMG_CoA_synt_N"/>
    <property type="match status" value="1"/>
</dbReference>
<sequence length="502" mass="55887">MADNCRTKVENVGILAIEVYFPNTYVDQSALEHYDKAPKGKYTIGLGQKEMGFCDDNEDVVSLCLTVVAQLMEKNKISYTNIGRLEVGTETLIDKSKSVKSCLMQLFEESGNFDVEGVDSINACYGGTNALFNAIAWVESSAWDGRLALVVCGDIAVYAKGNARCTGGAGSVAMLIGVNAPLVLDPGLRGTCIKHAYDFYKPEFTSEYPYVDGPLSVCSYLTALDACYSIFCQKAEKSIGKPFTLENFDYMVFHSPYCKLVQKSVARMALNDFIKNKTGYYPEKYSTAFKSLSQFRNVSLDESIGDRNIEKSFMAASTELFQQKTLQSLLLPSRVGNMYTSSLYSSLVSILISVPSEELINRRIGMFAYGSGFAASMFSITIMNPTYSASPKARDFRLGDIISNLKDVKTQLDNRKCFEPSEFTKALERRETTHCRANYTPGSSIEHLRPGTFYLSLVDEKYRRSYTRKWLSPNCLDQSVISFPETKTNDKVPDPITTPNGF</sequence>
<dbReference type="EMBL" id="CAWYQH010000100">
    <property type="protein sequence ID" value="CAK8685535.1"/>
    <property type="molecule type" value="Genomic_DNA"/>
</dbReference>
<feature type="domain" description="Hydroxymethylglutaryl-coenzyme A synthase N-terminal" evidence="10">
    <location>
        <begin position="10"/>
        <end position="181"/>
    </location>
</feature>
<protein>
    <recommendedName>
        <fullName evidence="3 9">Hydroxymethylglutaryl-CoA synthase</fullName>
        <shortName evidence="9">HMG-CoA synthase</shortName>
        <ecNumber evidence="3 9">2.3.3.10</ecNumber>
    </recommendedName>
    <alternativeName>
        <fullName evidence="7 9">3-hydroxy-3-methylglutaryl coenzyme A synthase</fullName>
    </alternativeName>
</protein>
<dbReference type="InterPro" id="IPR000590">
    <property type="entry name" value="HMG_CoA_synt_AS"/>
</dbReference>
<keyword evidence="13" id="KW-1185">Reference proteome</keyword>
<evidence type="ECO:0000256" key="9">
    <source>
        <dbReference type="RuleBase" id="RU364071"/>
    </source>
</evidence>
<keyword evidence="6 9" id="KW-0756">Sterol biosynthesis</keyword>
<dbReference type="EC" id="2.3.3.10" evidence="3 9"/>
<keyword evidence="9" id="KW-0444">Lipid biosynthesis</keyword>
<evidence type="ECO:0000313" key="12">
    <source>
        <dbReference type="EMBL" id="CAK8685535.1"/>
    </source>
</evidence>
<evidence type="ECO:0000259" key="11">
    <source>
        <dbReference type="Pfam" id="PF08540"/>
    </source>
</evidence>
<dbReference type="PANTHER" id="PTHR43323">
    <property type="entry name" value="3-HYDROXY-3-METHYLGLUTARYL COENZYME A SYNTHASE"/>
    <property type="match status" value="1"/>
</dbReference>
<gene>
    <name evidence="12" type="ORF">CVLEPA_LOCUS16657</name>
</gene>
<dbReference type="NCBIfam" id="TIGR01833">
    <property type="entry name" value="HMG-CoA-S_euk"/>
    <property type="match status" value="1"/>
</dbReference>
<evidence type="ECO:0000256" key="7">
    <source>
        <dbReference type="ARBA" id="ARBA00033130"/>
    </source>
</evidence>
<feature type="domain" description="Hydroxymethylglutaryl-coenzyme A synthase C-terminal" evidence="11">
    <location>
        <begin position="182"/>
        <end position="469"/>
    </location>
</feature>
<dbReference type="Pfam" id="PF08540">
    <property type="entry name" value="HMG_CoA_synt_C"/>
    <property type="match status" value="1"/>
</dbReference>
<dbReference type="InterPro" id="IPR013746">
    <property type="entry name" value="HMG_CoA_synt_C_dom"/>
</dbReference>
<dbReference type="CDD" id="cd00827">
    <property type="entry name" value="init_cond_enzymes"/>
    <property type="match status" value="1"/>
</dbReference>
<evidence type="ECO:0000256" key="4">
    <source>
        <dbReference type="ARBA" id="ARBA00022679"/>
    </source>
</evidence>
<evidence type="ECO:0000259" key="10">
    <source>
        <dbReference type="Pfam" id="PF01154"/>
    </source>
</evidence>
<name>A0ABP0G117_CLALP</name>
<dbReference type="PROSITE" id="PS01226">
    <property type="entry name" value="HMG_COA_SYNTHASE"/>
    <property type="match status" value="1"/>
</dbReference>
<dbReference type="SUPFAM" id="SSF53901">
    <property type="entry name" value="Thiolase-like"/>
    <property type="match status" value="2"/>
</dbReference>